<feature type="transmembrane region" description="Helical" evidence="8">
    <location>
        <begin position="406"/>
        <end position="424"/>
    </location>
</feature>
<evidence type="ECO:0000256" key="3">
    <source>
        <dbReference type="ARBA" id="ARBA00005189"/>
    </source>
</evidence>
<dbReference type="EC" id="2.3.1.51" evidence="5"/>
<protein>
    <recommendedName>
        <fullName evidence="5">1-acylglycerol-3-phosphate O-acyltransferase</fullName>
        <ecNumber evidence="5">2.3.1.51</ecNumber>
    </recommendedName>
</protein>
<dbReference type="AlphaFoldDB" id="A0A2T7CQK5"/>
<evidence type="ECO:0000256" key="7">
    <source>
        <dbReference type="ARBA" id="ARBA00023315"/>
    </source>
</evidence>
<feature type="domain" description="Phospholipid/glycerol acyltransferase" evidence="9">
    <location>
        <begin position="187"/>
        <end position="309"/>
    </location>
</feature>
<keyword evidence="11" id="KW-1185">Reference proteome</keyword>
<dbReference type="STRING" id="1504633.A0A2T7CQK5"/>
<dbReference type="Pfam" id="PF16076">
    <property type="entry name" value="Acyltransf_C"/>
    <property type="match status" value="1"/>
</dbReference>
<keyword evidence="8" id="KW-0472">Membrane</keyword>
<comment type="pathway">
    <text evidence="3">Lipid metabolism.</text>
</comment>
<evidence type="ECO:0000313" key="10">
    <source>
        <dbReference type="EMBL" id="PUZ45606.1"/>
    </source>
</evidence>
<evidence type="ECO:0000256" key="1">
    <source>
        <dbReference type="ARBA" id="ARBA00001141"/>
    </source>
</evidence>
<evidence type="ECO:0000256" key="8">
    <source>
        <dbReference type="SAM" id="Phobius"/>
    </source>
</evidence>
<dbReference type="Proteomes" id="UP000244336">
    <property type="component" value="Chromosome 8"/>
</dbReference>
<accession>A0A2T7CQK5</accession>
<comment type="pathway">
    <text evidence="2">Phospholipid metabolism; CDP-diacylglycerol biosynthesis; CDP-diacylglycerol from sn-glycerol 3-phosphate: step 2/3.</text>
</comment>
<dbReference type="PANTHER" id="PTHR10983:SF75">
    <property type="entry name" value="1-ACYL-SN-GLYCEROL-3-PHOSPHATE ACYLTRANSFERASE PLS1"/>
    <property type="match status" value="1"/>
</dbReference>
<dbReference type="GO" id="GO:0012505">
    <property type="term" value="C:endomembrane system"/>
    <property type="evidence" value="ECO:0007669"/>
    <property type="project" value="TreeGrafter"/>
</dbReference>
<comment type="catalytic activity">
    <reaction evidence="1">
        <text>a 1-acyl-sn-glycero-3-phosphate + an acyl-CoA = a 1,2-diacyl-sn-glycero-3-phosphate + CoA</text>
        <dbReference type="Rhea" id="RHEA:19709"/>
        <dbReference type="ChEBI" id="CHEBI:57287"/>
        <dbReference type="ChEBI" id="CHEBI:57970"/>
        <dbReference type="ChEBI" id="CHEBI:58342"/>
        <dbReference type="ChEBI" id="CHEBI:58608"/>
        <dbReference type="EC" id="2.3.1.51"/>
    </reaction>
</comment>
<keyword evidence="8" id="KW-0812">Transmembrane</keyword>
<dbReference type="Gramene" id="PUZ45606">
    <property type="protein sequence ID" value="PUZ45606"/>
    <property type="gene ID" value="GQ55_8G238200"/>
</dbReference>
<evidence type="ECO:0000313" key="11">
    <source>
        <dbReference type="Proteomes" id="UP000244336"/>
    </source>
</evidence>
<feature type="transmembrane region" description="Helical" evidence="8">
    <location>
        <begin position="101"/>
        <end position="134"/>
    </location>
</feature>
<dbReference type="InterPro" id="IPR002123">
    <property type="entry name" value="Plipid/glycerol_acylTrfase"/>
</dbReference>
<keyword evidence="6" id="KW-0808">Transferase</keyword>
<keyword evidence="7" id="KW-0012">Acyltransferase</keyword>
<dbReference type="SUPFAM" id="SSF69593">
    <property type="entry name" value="Glycerol-3-phosphate (1)-acyltransferase"/>
    <property type="match status" value="1"/>
</dbReference>
<keyword evidence="8" id="KW-1133">Transmembrane helix</keyword>
<dbReference type="OrthoDB" id="189226at2759"/>
<name>A0A2T7CQK5_9POAL</name>
<organism evidence="10 11">
    <name type="scientific">Panicum hallii var. hallii</name>
    <dbReference type="NCBI Taxonomy" id="1504633"/>
    <lineage>
        <taxon>Eukaryota</taxon>
        <taxon>Viridiplantae</taxon>
        <taxon>Streptophyta</taxon>
        <taxon>Embryophyta</taxon>
        <taxon>Tracheophyta</taxon>
        <taxon>Spermatophyta</taxon>
        <taxon>Magnoliopsida</taxon>
        <taxon>Liliopsida</taxon>
        <taxon>Poales</taxon>
        <taxon>Poaceae</taxon>
        <taxon>PACMAD clade</taxon>
        <taxon>Panicoideae</taxon>
        <taxon>Panicodae</taxon>
        <taxon>Paniceae</taxon>
        <taxon>Panicinae</taxon>
        <taxon>Panicum</taxon>
        <taxon>Panicum sect. Panicum</taxon>
    </lineage>
</organism>
<dbReference type="GO" id="GO:0016024">
    <property type="term" value="P:CDP-diacylglycerol biosynthetic process"/>
    <property type="evidence" value="ECO:0007669"/>
    <property type="project" value="UniProtKB-UniPathway"/>
</dbReference>
<proteinExistence type="inferred from homology"/>
<gene>
    <name evidence="10" type="ORF">GQ55_8G238200</name>
</gene>
<dbReference type="Pfam" id="PF01553">
    <property type="entry name" value="Acyltransferase"/>
    <property type="match status" value="1"/>
</dbReference>
<dbReference type="UniPathway" id="UPA00557">
    <property type="reaction ID" value="UER00613"/>
</dbReference>
<dbReference type="EMBL" id="CM009756">
    <property type="protein sequence ID" value="PUZ45606.1"/>
    <property type="molecule type" value="Genomic_DNA"/>
</dbReference>
<evidence type="ECO:0000256" key="4">
    <source>
        <dbReference type="ARBA" id="ARBA00008655"/>
    </source>
</evidence>
<dbReference type="InterPro" id="IPR032098">
    <property type="entry name" value="Acyltransf_C"/>
</dbReference>
<evidence type="ECO:0000256" key="2">
    <source>
        <dbReference type="ARBA" id="ARBA00004728"/>
    </source>
</evidence>
<comment type="similarity">
    <text evidence="4">Belongs to the 1-acyl-sn-glycerol-3-phosphate acyltransferase family.</text>
</comment>
<dbReference type="PANTHER" id="PTHR10983">
    <property type="entry name" value="1-ACYLGLYCEROL-3-PHOSPHATE ACYLTRANSFERASE-RELATED"/>
    <property type="match status" value="1"/>
</dbReference>
<reference evidence="10 11" key="1">
    <citation type="submission" date="2018-04" db="EMBL/GenBank/DDBJ databases">
        <title>WGS assembly of Panicum hallii var. hallii HAL2.</title>
        <authorList>
            <person name="Lovell J."/>
            <person name="Jenkins J."/>
            <person name="Lowry D."/>
            <person name="Mamidi S."/>
            <person name="Sreedasyam A."/>
            <person name="Weng X."/>
            <person name="Barry K."/>
            <person name="Bonette J."/>
            <person name="Campitelli B."/>
            <person name="Daum C."/>
            <person name="Gordon S."/>
            <person name="Gould B."/>
            <person name="Lipzen A."/>
            <person name="MacQueen A."/>
            <person name="Palacio-Mejia J."/>
            <person name="Plott C."/>
            <person name="Shakirov E."/>
            <person name="Shu S."/>
            <person name="Yoshinaga Y."/>
            <person name="Zane M."/>
            <person name="Rokhsar D."/>
            <person name="Grimwood J."/>
            <person name="Schmutz J."/>
            <person name="Juenger T."/>
        </authorList>
    </citation>
    <scope>NUCLEOTIDE SEQUENCE [LARGE SCALE GENOMIC DNA]</scope>
    <source>
        <strain evidence="11">cv. HAL2</strain>
    </source>
</reference>
<dbReference type="CDD" id="cd07990">
    <property type="entry name" value="LPLAT_LCLAT1-like"/>
    <property type="match status" value="1"/>
</dbReference>
<evidence type="ECO:0000256" key="6">
    <source>
        <dbReference type="ARBA" id="ARBA00022679"/>
    </source>
</evidence>
<evidence type="ECO:0000259" key="9">
    <source>
        <dbReference type="SMART" id="SM00563"/>
    </source>
</evidence>
<evidence type="ECO:0000256" key="5">
    <source>
        <dbReference type="ARBA" id="ARBA00013211"/>
    </source>
</evidence>
<dbReference type="GO" id="GO:0003841">
    <property type="term" value="F:1-acylglycerol-3-phosphate O-acyltransferase activity"/>
    <property type="evidence" value="ECO:0007669"/>
    <property type="project" value="UniProtKB-EC"/>
</dbReference>
<feature type="transmembrane region" description="Helical" evidence="8">
    <location>
        <begin position="436"/>
        <end position="456"/>
    </location>
</feature>
<sequence length="475" mass="53521">MSYPTWHTSLSCCQCPTMDAYASASLPSPASQRSSIHHRPYNKNLRIRGLVCPVLLVAGGAASAHRSSLTSRRGRSAAASFSTAASRLTPPLRDWKRRRPAMAIPLVLVVLPLGLLFLLSGLIVNTIQAILFVTIRPFSKSFYRRINRFLAELLWLQLVWVVDWWAGVKVQLHADEETYRSMGKEHALIISNHRSDIDWLIGWILAQRSGCLGSTLAVMKKSSKFLPVIGWSMWFAEYLFLERSWAKDEKTLKWGLQRLKDFPRPFWLALFVEGTRFTPAKLLAAQEYAASQGLPAPRNVLIPRTKGFVSAVSIMRDFVPAIYDTTVIVPKDSPQPTMLRILKGQPSVIHVRMKRHAMSEMPKSDEDVSKWCKDIFVAKDALLDKHLATGTFDEEIRPIGRPVKSLLVTLFWACLLLFGAIQVFKWTQLLSTWRGVAFTAAGMALVTGVMHVFIMFSQAERSSSARAARNRVKKE</sequence>
<dbReference type="SMART" id="SM00563">
    <property type="entry name" value="PlsC"/>
    <property type="match status" value="1"/>
</dbReference>